<evidence type="ECO:0000313" key="4">
    <source>
        <dbReference type="Proteomes" id="UP000248857"/>
    </source>
</evidence>
<dbReference type="AlphaFoldDB" id="A0A2W1K140"/>
<feature type="domain" description="DUF6816" evidence="2">
    <location>
        <begin position="72"/>
        <end position="267"/>
    </location>
</feature>
<keyword evidence="1" id="KW-0472">Membrane</keyword>
<accession>A0A2W1K140</accession>
<dbReference type="Proteomes" id="UP000248857">
    <property type="component" value="Unassembled WGS sequence"/>
</dbReference>
<evidence type="ECO:0000256" key="1">
    <source>
        <dbReference type="SAM" id="Phobius"/>
    </source>
</evidence>
<sequence length="274" mass="30891">MTVLLQRIKGIGRSIALMLLFVFCWFSLPYTSMYKTSVYKWADIKGGVLAGPLADRLDQFPSWKSRPPLKPAQGNLQYPDWFQGEWQVTSTLTALEAPLSPEIVTPGFADQERYLEQPVVFDVRFGSEDTSDAAIVADQAYNSRSLITAYLGDGSVQNVTVDPKDPTRQVTRLRGDRKLTSVISDRATESSTAEFITSELFQQIFSSASQIYVNQVENTTDYRLTSIEKPQIEADQVTAIYLSPQDPQYFKAGNRPVALYRYHLILTLNEHLVD</sequence>
<name>A0A2W1K140_9CYAN</name>
<evidence type="ECO:0000259" key="2">
    <source>
        <dbReference type="Pfam" id="PF20670"/>
    </source>
</evidence>
<keyword evidence="1" id="KW-0812">Transmembrane</keyword>
<dbReference type="Pfam" id="PF20670">
    <property type="entry name" value="DUF6816"/>
    <property type="match status" value="1"/>
</dbReference>
<dbReference type="EMBL" id="PQWO01000003">
    <property type="protein sequence ID" value="PZD74261.1"/>
    <property type="molecule type" value="Genomic_DNA"/>
</dbReference>
<feature type="transmembrane region" description="Helical" evidence="1">
    <location>
        <begin position="12"/>
        <end position="30"/>
    </location>
</feature>
<evidence type="ECO:0000313" key="3">
    <source>
        <dbReference type="EMBL" id="PZD74261.1"/>
    </source>
</evidence>
<keyword evidence="4" id="KW-1185">Reference proteome</keyword>
<protein>
    <recommendedName>
        <fullName evidence="2">DUF6816 domain-containing protein</fullName>
    </recommendedName>
</protein>
<proteinExistence type="predicted"/>
<reference evidence="3 4" key="1">
    <citation type="journal article" date="2018" name="Sci. Rep.">
        <title>A novel species of the marine cyanobacterium Acaryochloris with a unique pigment content and lifestyle.</title>
        <authorList>
            <person name="Partensky F."/>
            <person name="Six C."/>
            <person name="Ratin M."/>
            <person name="Garczarek L."/>
            <person name="Vaulot D."/>
            <person name="Probert I."/>
            <person name="Calteau A."/>
            <person name="Gourvil P."/>
            <person name="Marie D."/>
            <person name="Grebert T."/>
            <person name="Bouchier C."/>
            <person name="Le Panse S."/>
            <person name="Gachenot M."/>
            <person name="Rodriguez F."/>
            <person name="Garrido J.L."/>
        </authorList>
    </citation>
    <scope>NUCLEOTIDE SEQUENCE [LARGE SCALE GENOMIC DNA]</scope>
    <source>
        <strain evidence="3 4">RCC1774</strain>
    </source>
</reference>
<comment type="caution">
    <text evidence="3">The sequence shown here is derived from an EMBL/GenBank/DDBJ whole genome shotgun (WGS) entry which is preliminary data.</text>
</comment>
<gene>
    <name evidence="3" type="ORF">C1752_01358</name>
</gene>
<dbReference type="InterPro" id="IPR049213">
    <property type="entry name" value="DUF6816"/>
</dbReference>
<organism evidence="3 4">
    <name type="scientific">Acaryochloris thomasi RCC1774</name>
    <dbReference type="NCBI Taxonomy" id="1764569"/>
    <lineage>
        <taxon>Bacteria</taxon>
        <taxon>Bacillati</taxon>
        <taxon>Cyanobacteriota</taxon>
        <taxon>Cyanophyceae</taxon>
        <taxon>Acaryochloridales</taxon>
        <taxon>Acaryochloridaceae</taxon>
        <taxon>Acaryochloris</taxon>
        <taxon>Acaryochloris thomasi</taxon>
    </lineage>
</organism>
<keyword evidence="1" id="KW-1133">Transmembrane helix</keyword>